<feature type="domain" description="Histidine kinase" evidence="7">
    <location>
        <begin position="305"/>
        <end position="524"/>
    </location>
</feature>
<dbReference type="Pfam" id="PF00512">
    <property type="entry name" value="HisKA"/>
    <property type="match status" value="1"/>
</dbReference>
<accession>A0A1G6KKD1</accession>
<keyword evidence="3" id="KW-0597">Phosphoprotein</keyword>
<dbReference type="RefSeq" id="WP_092437821.1">
    <property type="nucleotide sequence ID" value="NZ_FMYP01000025.1"/>
</dbReference>
<keyword evidence="6" id="KW-0472">Membrane</keyword>
<evidence type="ECO:0000256" key="6">
    <source>
        <dbReference type="SAM" id="Phobius"/>
    </source>
</evidence>
<keyword evidence="9" id="KW-1185">Reference proteome</keyword>
<keyword evidence="6" id="KW-1133">Transmembrane helix</keyword>
<dbReference type="InterPro" id="IPR003594">
    <property type="entry name" value="HATPase_dom"/>
</dbReference>
<keyword evidence="6" id="KW-0812">Transmembrane</keyword>
<dbReference type="SMART" id="SM00387">
    <property type="entry name" value="HATPase_c"/>
    <property type="match status" value="1"/>
</dbReference>
<evidence type="ECO:0000313" key="8">
    <source>
        <dbReference type="EMBL" id="SDC31298.1"/>
    </source>
</evidence>
<dbReference type="GO" id="GO:0030295">
    <property type="term" value="F:protein kinase activator activity"/>
    <property type="evidence" value="ECO:0007669"/>
    <property type="project" value="TreeGrafter"/>
</dbReference>
<sequence length="547" mass="62472">MNRSHIWILTVIISLTSVALVILQMLWIRNSYQMKEEEFDRLVINTLERIIDEVERQETVSQIYDEATPFISDKESGNMIVAYSRNEVEKTPWSIKLEQRKREVLVFDEADSLFITPNFDLITRNSKKYVTNAKPLVTNNKKKIFNPSSEYGLIPLSKRLTQKTVFVENIVKKLIRVESTIDERISKEQLDSLIHQELQKKGVTTPYEFAVSDSKGGIIYQSSRYLPGNAQQFTDLLFPNDVLSPKYYLNVFFPGRKHFIISSLGIILGATIILTLIIIFAFSATLYIIIHQKRLSEIKNDFVSNMTHELKTPISTISLAAQMLMDDSLPPEKKNYPYISKVVWEESRRLGFQVERVLQMAIFDKGKLKLKTKSVDFHMVAKKVVDNFSLQVANHNGILRRNFDATNPIIIADEVHITNILANLVENALKYSGAKPEILVTTTDHTQGILVSVIDNGIGISKENQKRIFEQFYRVPTGNVHNVKGFGLGLSYVKKMVEIHGGSISVESELGIGTKFTIFLPRESDRVNSEESTSILKKVYKRWTQTA</sequence>
<dbReference type="Pfam" id="PF02518">
    <property type="entry name" value="HATPase_c"/>
    <property type="match status" value="1"/>
</dbReference>
<feature type="transmembrane region" description="Helical" evidence="6">
    <location>
        <begin position="266"/>
        <end position="290"/>
    </location>
</feature>
<dbReference type="PRINTS" id="PR00344">
    <property type="entry name" value="BCTRLSENSOR"/>
</dbReference>
<dbReference type="Gene3D" id="3.30.565.10">
    <property type="entry name" value="Histidine kinase-like ATPase, C-terminal domain"/>
    <property type="match status" value="1"/>
</dbReference>
<name>A0A1G6KKD1_9BACT</name>
<dbReference type="InterPro" id="IPR036097">
    <property type="entry name" value="HisK_dim/P_sf"/>
</dbReference>
<dbReference type="PANTHER" id="PTHR42878:SF13">
    <property type="entry name" value="HISTIDINE KINASE"/>
    <property type="match status" value="1"/>
</dbReference>
<dbReference type="FunFam" id="3.30.565.10:FF:000006">
    <property type="entry name" value="Sensor histidine kinase WalK"/>
    <property type="match status" value="1"/>
</dbReference>
<dbReference type="CDD" id="cd00082">
    <property type="entry name" value="HisKA"/>
    <property type="match status" value="1"/>
</dbReference>
<evidence type="ECO:0000256" key="1">
    <source>
        <dbReference type="ARBA" id="ARBA00000085"/>
    </source>
</evidence>
<proteinExistence type="predicted"/>
<evidence type="ECO:0000256" key="5">
    <source>
        <dbReference type="ARBA" id="ARBA00022777"/>
    </source>
</evidence>
<keyword evidence="5" id="KW-0418">Kinase</keyword>
<evidence type="ECO:0000259" key="7">
    <source>
        <dbReference type="PROSITE" id="PS50109"/>
    </source>
</evidence>
<dbReference type="InterPro" id="IPR004358">
    <property type="entry name" value="Sig_transdc_His_kin-like_C"/>
</dbReference>
<dbReference type="EC" id="2.7.13.3" evidence="2"/>
<dbReference type="SMART" id="SM00388">
    <property type="entry name" value="HisKA"/>
    <property type="match status" value="1"/>
</dbReference>
<evidence type="ECO:0000256" key="4">
    <source>
        <dbReference type="ARBA" id="ARBA00022679"/>
    </source>
</evidence>
<dbReference type="OrthoDB" id="1933776at2"/>
<dbReference type="GO" id="GO:0000155">
    <property type="term" value="F:phosphorelay sensor kinase activity"/>
    <property type="evidence" value="ECO:0007669"/>
    <property type="project" value="InterPro"/>
</dbReference>
<dbReference type="SUPFAM" id="SSF47384">
    <property type="entry name" value="Homodimeric domain of signal transducing histidine kinase"/>
    <property type="match status" value="1"/>
</dbReference>
<dbReference type="GO" id="GO:0000156">
    <property type="term" value="F:phosphorelay response regulator activity"/>
    <property type="evidence" value="ECO:0007669"/>
    <property type="project" value="TreeGrafter"/>
</dbReference>
<reference evidence="8 9" key="1">
    <citation type="submission" date="2016-09" db="EMBL/GenBank/DDBJ databases">
        <authorList>
            <person name="Capua I."/>
            <person name="De Benedictis P."/>
            <person name="Joannis T."/>
            <person name="Lombin L.H."/>
            <person name="Cattoli G."/>
        </authorList>
    </citation>
    <scope>NUCLEOTIDE SEQUENCE [LARGE SCALE GENOMIC DNA]</scope>
    <source>
        <strain evidence="8 9">A7P-90m</strain>
    </source>
</reference>
<dbReference type="CDD" id="cd00075">
    <property type="entry name" value="HATPase"/>
    <property type="match status" value="1"/>
</dbReference>
<evidence type="ECO:0000256" key="3">
    <source>
        <dbReference type="ARBA" id="ARBA00022553"/>
    </source>
</evidence>
<dbReference type="STRING" id="1640674.SAMN05216323_102533"/>
<evidence type="ECO:0000313" key="9">
    <source>
        <dbReference type="Proteomes" id="UP000199452"/>
    </source>
</evidence>
<dbReference type="InterPro" id="IPR036890">
    <property type="entry name" value="HATPase_C_sf"/>
</dbReference>
<dbReference type="PROSITE" id="PS50109">
    <property type="entry name" value="HIS_KIN"/>
    <property type="match status" value="1"/>
</dbReference>
<dbReference type="AlphaFoldDB" id="A0A1G6KKD1"/>
<feature type="transmembrane region" description="Helical" evidence="6">
    <location>
        <begin position="6"/>
        <end position="28"/>
    </location>
</feature>
<evidence type="ECO:0000256" key="2">
    <source>
        <dbReference type="ARBA" id="ARBA00012438"/>
    </source>
</evidence>
<comment type="catalytic activity">
    <reaction evidence="1">
        <text>ATP + protein L-histidine = ADP + protein N-phospho-L-histidine.</text>
        <dbReference type="EC" id="2.7.13.3"/>
    </reaction>
</comment>
<gene>
    <name evidence="8" type="ORF">SAMN05216323_102533</name>
</gene>
<dbReference type="PANTHER" id="PTHR42878">
    <property type="entry name" value="TWO-COMPONENT HISTIDINE KINASE"/>
    <property type="match status" value="1"/>
</dbReference>
<dbReference type="InterPro" id="IPR003661">
    <property type="entry name" value="HisK_dim/P_dom"/>
</dbReference>
<dbReference type="GO" id="GO:0007234">
    <property type="term" value="P:osmosensory signaling via phosphorelay pathway"/>
    <property type="evidence" value="ECO:0007669"/>
    <property type="project" value="TreeGrafter"/>
</dbReference>
<keyword evidence="4" id="KW-0808">Transferase</keyword>
<dbReference type="EMBL" id="FMYP01000025">
    <property type="protein sequence ID" value="SDC31298.1"/>
    <property type="molecule type" value="Genomic_DNA"/>
</dbReference>
<organism evidence="8 9">
    <name type="scientific">Williamwhitmania taraxaci</name>
    <dbReference type="NCBI Taxonomy" id="1640674"/>
    <lineage>
        <taxon>Bacteria</taxon>
        <taxon>Pseudomonadati</taxon>
        <taxon>Bacteroidota</taxon>
        <taxon>Bacteroidia</taxon>
        <taxon>Bacteroidales</taxon>
        <taxon>Williamwhitmaniaceae</taxon>
        <taxon>Williamwhitmania</taxon>
    </lineage>
</organism>
<dbReference type="SUPFAM" id="SSF55874">
    <property type="entry name" value="ATPase domain of HSP90 chaperone/DNA topoisomerase II/histidine kinase"/>
    <property type="match status" value="1"/>
</dbReference>
<dbReference type="Gene3D" id="1.10.287.130">
    <property type="match status" value="1"/>
</dbReference>
<protein>
    <recommendedName>
        <fullName evidence="2">histidine kinase</fullName>
        <ecNumber evidence="2">2.7.13.3</ecNumber>
    </recommendedName>
</protein>
<dbReference type="Proteomes" id="UP000199452">
    <property type="component" value="Unassembled WGS sequence"/>
</dbReference>
<dbReference type="InterPro" id="IPR005467">
    <property type="entry name" value="His_kinase_dom"/>
</dbReference>
<dbReference type="InterPro" id="IPR050351">
    <property type="entry name" value="BphY/WalK/GraS-like"/>
</dbReference>